<evidence type="ECO:0000313" key="3">
    <source>
        <dbReference type="Proteomes" id="UP000004994"/>
    </source>
</evidence>
<dbReference type="EnsemblPlants" id="Solyc02g064808.1.1">
    <property type="protein sequence ID" value="Solyc02g064808.1.1"/>
    <property type="gene ID" value="Solyc02g064808.1"/>
</dbReference>
<protein>
    <submittedName>
        <fullName evidence="2">Uncharacterized protein</fullName>
    </submittedName>
</protein>
<organism evidence="2">
    <name type="scientific">Solanum lycopersicum</name>
    <name type="common">Tomato</name>
    <name type="synonym">Lycopersicon esculentum</name>
    <dbReference type="NCBI Taxonomy" id="4081"/>
    <lineage>
        <taxon>Eukaryota</taxon>
        <taxon>Viridiplantae</taxon>
        <taxon>Streptophyta</taxon>
        <taxon>Embryophyta</taxon>
        <taxon>Tracheophyta</taxon>
        <taxon>Spermatophyta</taxon>
        <taxon>Magnoliopsida</taxon>
        <taxon>eudicotyledons</taxon>
        <taxon>Gunneridae</taxon>
        <taxon>Pentapetalae</taxon>
        <taxon>asterids</taxon>
        <taxon>lamiids</taxon>
        <taxon>Solanales</taxon>
        <taxon>Solanaceae</taxon>
        <taxon>Solanoideae</taxon>
        <taxon>Solaneae</taxon>
        <taxon>Solanum</taxon>
        <taxon>Solanum subgen. Lycopersicon</taxon>
    </lineage>
</organism>
<keyword evidence="3" id="KW-1185">Reference proteome</keyword>
<name>A0A3Q7F188_SOLLC</name>
<dbReference type="InParanoid" id="A0A3Q7F188"/>
<reference evidence="2" key="2">
    <citation type="submission" date="2019-01" db="UniProtKB">
        <authorList>
            <consortium name="EnsemblPlants"/>
        </authorList>
    </citation>
    <scope>IDENTIFICATION</scope>
    <source>
        <strain evidence="2">cv. Heinz 1706</strain>
    </source>
</reference>
<dbReference type="AlphaFoldDB" id="A0A3Q7F188"/>
<accession>A0A3Q7F188</accession>
<evidence type="ECO:0000313" key="2">
    <source>
        <dbReference type="EnsemblPlants" id="Solyc02g064808.1.1"/>
    </source>
</evidence>
<reference evidence="2" key="1">
    <citation type="journal article" date="2012" name="Nature">
        <title>The tomato genome sequence provides insights into fleshy fruit evolution.</title>
        <authorList>
            <consortium name="Tomato Genome Consortium"/>
        </authorList>
    </citation>
    <scope>NUCLEOTIDE SEQUENCE [LARGE SCALE GENOMIC DNA]</scope>
    <source>
        <strain evidence="2">cv. Heinz 1706</strain>
    </source>
</reference>
<dbReference type="Proteomes" id="UP000004994">
    <property type="component" value="Chromosome 2"/>
</dbReference>
<proteinExistence type="predicted"/>
<dbReference type="Gramene" id="Solyc02g064808.1.1">
    <property type="protein sequence ID" value="Solyc02g064808.1.1"/>
    <property type="gene ID" value="Solyc02g064808.1"/>
</dbReference>
<evidence type="ECO:0000256" key="1">
    <source>
        <dbReference type="SAM" id="MobiDB-lite"/>
    </source>
</evidence>
<feature type="compositionally biased region" description="Polar residues" evidence="1">
    <location>
        <begin position="19"/>
        <end position="30"/>
    </location>
</feature>
<feature type="region of interest" description="Disordered" evidence="1">
    <location>
        <begin position="1"/>
        <end position="39"/>
    </location>
</feature>
<sequence>MKAKGKILRPAPHGRSSKSRPLTSFSDSQNLSGLLSKGSSRRRSQELERNLWVYSKGFFHDAPQLRIRKRISQIFRNIGVGKKIQGSTESSSANIHCFTIFPALVRAPRSGIGGGLGAQRFEASGCSGGRGVCLEVRDRGWPRGKGRGVGACSSRSGIRVGLGAQRFEAGGCSGGGGGSSLSLRTRGPTFED</sequence>